<dbReference type="InterPro" id="IPR002661">
    <property type="entry name" value="Ribosome_recyc_fac"/>
</dbReference>
<evidence type="ECO:0000313" key="9">
    <source>
        <dbReference type="EMBL" id="EAR63044.1"/>
    </source>
</evidence>
<keyword evidence="4 6" id="KW-0648">Protein biosynthesis</keyword>
<dbReference type="FunFam" id="3.30.1360.40:FF:000001">
    <property type="entry name" value="Ribosome-recycling factor"/>
    <property type="match status" value="1"/>
</dbReference>
<dbReference type="InterPro" id="IPR036191">
    <property type="entry name" value="RRF_sf"/>
</dbReference>
<dbReference type="EMBL" id="AAOW01000001">
    <property type="protein sequence ID" value="EAR63044.1"/>
    <property type="molecule type" value="Genomic_DNA"/>
</dbReference>
<evidence type="ECO:0000256" key="1">
    <source>
        <dbReference type="ARBA" id="ARBA00004496"/>
    </source>
</evidence>
<dbReference type="Proteomes" id="UP000002171">
    <property type="component" value="Unassembled WGS sequence"/>
</dbReference>
<comment type="subcellular location">
    <subcellularLocation>
        <location evidence="1 6">Cytoplasm</location>
    </subcellularLocation>
</comment>
<organism evidence="9 10">
    <name type="scientific">Neptuniibacter caesariensis</name>
    <dbReference type="NCBI Taxonomy" id="207954"/>
    <lineage>
        <taxon>Bacteria</taxon>
        <taxon>Pseudomonadati</taxon>
        <taxon>Pseudomonadota</taxon>
        <taxon>Gammaproteobacteria</taxon>
        <taxon>Oceanospirillales</taxon>
        <taxon>Oceanospirillaceae</taxon>
        <taxon>Neptuniibacter</taxon>
    </lineage>
</organism>
<dbReference type="Gene3D" id="1.10.132.20">
    <property type="entry name" value="Ribosome-recycling factor"/>
    <property type="match status" value="1"/>
</dbReference>
<feature type="coiled-coil region" evidence="7">
    <location>
        <begin position="114"/>
        <end position="152"/>
    </location>
</feature>
<evidence type="ECO:0000256" key="5">
    <source>
        <dbReference type="ARBA" id="ARBA00025050"/>
    </source>
</evidence>
<accession>A0A7U8C829</accession>
<dbReference type="GO" id="GO:0043023">
    <property type="term" value="F:ribosomal large subunit binding"/>
    <property type="evidence" value="ECO:0007669"/>
    <property type="project" value="TreeGrafter"/>
</dbReference>
<comment type="function">
    <text evidence="5 6">Responsible for the release of ribosomes from messenger RNA at the termination of protein biosynthesis. May increase the efficiency of translation by recycling ribosomes from one round of translation to another.</text>
</comment>
<name>A0A7U8C829_NEPCE</name>
<dbReference type="GO" id="GO:0005829">
    <property type="term" value="C:cytosol"/>
    <property type="evidence" value="ECO:0007669"/>
    <property type="project" value="GOC"/>
</dbReference>
<dbReference type="GO" id="GO:0002184">
    <property type="term" value="P:cytoplasmic translational termination"/>
    <property type="evidence" value="ECO:0007669"/>
    <property type="project" value="TreeGrafter"/>
</dbReference>
<sequence>MLNEITQDATERMQKSVEALVNNFKKIRTGRAHPSILEGIQVSYYGSDVPLSQVANISVEDGRTLSIVPWEKPMVPVIEKAIMTSDLGLNPATAGENIRVPMPPLTEETRKGYIKQARAEAENARVAIRNIRRDANGDLKDLLKEKEITEDDQRRGEDQVQKITDKHVAEVDSLLEQKEKDLMEI</sequence>
<dbReference type="FunFam" id="1.10.132.20:FF:000001">
    <property type="entry name" value="Ribosome-recycling factor"/>
    <property type="match status" value="1"/>
</dbReference>
<proteinExistence type="inferred from homology"/>
<evidence type="ECO:0000256" key="4">
    <source>
        <dbReference type="ARBA" id="ARBA00022917"/>
    </source>
</evidence>
<dbReference type="OrthoDB" id="9804006at2"/>
<dbReference type="PANTHER" id="PTHR20982">
    <property type="entry name" value="RIBOSOME RECYCLING FACTOR"/>
    <property type="match status" value="1"/>
</dbReference>
<protein>
    <recommendedName>
        <fullName evidence="6">Ribosome-recycling factor</fullName>
        <shortName evidence="6">RRF</shortName>
    </recommendedName>
    <alternativeName>
        <fullName evidence="6">Ribosome-releasing factor</fullName>
    </alternativeName>
</protein>
<comment type="similarity">
    <text evidence="2 6">Belongs to the RRF family.</text>
</comment>
<evidence type="ECO:0000256" key="3">
    <source>
        <dbReference type="ARBA" id="ARBA00022490"/>
    </source>
</evidence>
<dbReference type="RefSeq" id="WP_007022062.1">
    <property type="nucleotide sequence ID" value="NZ_CH724126.1"/>
</dbReference>
<reference evidence="9 10" key="1">
    <citation type="submission" date="2006-02" db="EMBL/GenBank/DDBJ databases">
        <authorList>
            <person name="Pinhassi J."/>
            <person name="Pedros-Alio C."/>
            <person name="Ferriera S."/>
            <person name="Johnson J."/>
            <person name="Kravitz S."/>
            <person name="Halpern A."/>
            <person name="Remington K."/>
            <person name="Beeson K."/>
            <person name="Tran B."/>
            <person name="Rogers Y.-H."/>
            <person name="Friedman R."/>
            <person name="Venter J.C."/>
        </authorList>
    </citation>
    <scope>NUCLEOTIDE SEQUENCE [LARGE SCALE GENOMIC DNA]</scope>
    <source>
        <strain evidence="9 10">MED92</strain>
    </source>
</reference>
<dbReference type="AlphaFoldDB" id="A0A7U8C829"/>
<dbReference type="Gene3D" id="3.30.1360.40">
    <property type="match status" value="1"/>
</dbReference>
<dbReference type="InterPro" id="IPR023584">
    <property type="entry name" value="Ribosome_recyc_fac_dom"/>
</dbReference>
<keyword evidence="7" id="KW-0175">Coiled coil</keyword>
<evidence type="ECO:0000256" key="2">
    <source>
        <dbReference type="ARBA" id="ARBA00005912"/>
    </source>
</evidence>
<feature type="domain" description="Ribosome recycling factor" evidence="8">
    <location>
        <begin position="22"/>
        <end position="183"/>
    </location>
</feature>
<keyword evidence="3 6" id="KW-0963">Cytoplasm</keyword>
<dbReference type="Pfam" id="PF01765">
    <property type="entry name" value="RRF"/>
    <property type="match status" value="1"/>
</dbReference>
<keyword evidence="10" id="KW-1185">Reference proteome</keyword>
<gene>
    <name evidence="6" type="primary">frr</name>
    <name evidence="9" type="ORF">MED92_07991</name>
</gene>
<dbReference type="CDD" id="cd00520">
    <property type="entry name" value="RRF"/>
    <property type="match status" value="1"/>
</dbReference>
<dbReference type="PANTHER" id="PTHR20982:SF3">
    <property type="entry name" value="MITOCHONDRIAL RIBOSOME RECYCLING FACTOR PSEUDO 1"/>
    <property type="match status" value="1"/>
</dbReference>
<dbReference type="HAMAP" id="MF_00040">
    <property type="entry name" value="RRF"/>
    <property type="match status" value="1"/>
</dbReference>
<evidence type="ECO:0000313" key="10">
    <source>
        <dbReference type="Proteomes" id="UP000002171"/>
    </source>
</evidence>
<evidence type="ECO:0000256" key="6">
    <source>
        <dbReference type="HAMAP-Rule" id="MF_00040"/>
    </source>
</evidence>
<dbReference type="SUPFAM" id="SSF55194">
    <property type="entry name" value="Ribosome recycling factor, RRF"/>
    <property type="match status" value="1"/>
</dbReference>
<dbReference type="NCBIfam" id="TIGR00496">
    <property type="entry name" value="frr"/>
    <property type="match status" value="1"/>
</dbReference>
<comment type="caution">
    <text evidence="9">The sequence shown here is derived from an EMBL/GenBank/DDBJ whole genome shotgun (WGS) entry which is preliminary data.</text>
</comment>
<evidence type="ECO:0000256" key="7">
    <source>
        <dbReference type="SAM" id="Coils"/>
    </source>
</evidence>
<evidence type="ECO:0000259" key="8">
    <source>
        <dbReference type="Pfam" id="PF01765"/>
    </source>
</evidence>